<accession>A0A952FMN7</accession>
<comment type="caution">
    <text evidence="4">The sequence shown here is derived from an EMBL/GenBank/DDBJ whole genome shotgun (WGS) entry which is preliminary data.</text>
</comment>
<dbReference type="Pfam" id="PF00296">
    <property type="entry name" value="Bac_luciferase"/>
    <property type="match status" value="1"/>
</dbReference>
<feature type="domain" description="Luciferase-like" evidence="3">
    <location>
        <begin position="7"/>
        <end position="301"/>
    </location>
</feature>
<dbReference type="NCBIfam" id="TIGR03558">
    <property type="entry name" value="oxido_grp_1"/>
    <property type="match status" value="1"/>
</dbReference>
<dbReference type="GO" id="GO:0016705">
    <property type="term" value="F:oxidoreductase activity, acting on paired donors, with incorporation or reduction of molecular oxygen"/>
    <property type="evidence" value="ECO:0007669"/>
    <property type="project" value="InterPro"/>
</dbReference>
<evidence type="ECO:0000256" key="2">
    <source>
        <dbReference type="ARBA" id="ARBA00074555"/>
    </source>
</evidence>
<dbReference type="AlphaFoldDB" id="A0A952FMN7"/>
<dbReference type="InterPro" id="IPR011251">
    <property type="entry name" value="Luciferase-like_dom"/>
</dbReference>
<dbReference type="InterPro" id="IPR050766">
    <property type="entry name" value="Bact_Lucif_Oxidored"/>
</dbReference>
<dbReference type="SUPFAM" id="SSF51679">
    <property type="entry name" value="Bacterial luciferase-like"/>
    <property type="match status" value="1"/>
</dbReference>
<organism evidence="4 5">
    <name type="scientific">Inquilinus limosus</name>
    <dbReference type="NCBI Taxonomy" id="171674"/>
    <lineage>
        <taxon>Bacteria</taxon>
        <taxon>Pseudomonadati</taxon>
        <taxon>Pseudomonadota</taxon>
        <taxon>Alphaproteobacteria</taxon>
        <taxon>Rhodospirillales</taxon>
        <taxon>Rhodospirillaceae</taxon>
        <taxon>Inquilinus</taxon>
    </lineage>
</organism>
<dbReference type="Proteomes" id="UP000700706">
    <property type="component" value="Unassembled WGS sequence"/>
</dbReference>
<protein>
    <recommendedName>
        <fullName evidence="2">Luciferase-like monooxygenase</fullName>
    </recommendedName>
</protein>
<name>A0A952FMN7_9PROT</name>
<dbReference type="InterPro" id="IPR019949">
    <property type="entry name" value="CmoO-like"/>
</dbReference>
<dbReference type="Gene3D" id="3.20.20.30">
    <property type="entry name" value="Luciferase-like domain"/>
    <property type="match status" value="1"/>
</dbReference>
<gene>
    <name evidence="4" type="ORF">JF625_07745</name>
</gene>
<reference evidence="4" key="1">
    <citation type="submission" date="2020-06" db="EMBL/GenBank/DDBJ databases">
        <title>Stable isotope informed genome-resolved metagenomics uncovers potential trophic interactions in rhizosphere soil.</title>
        <authorList>
            <person name="Starr E.P."/>
            <person name="Shi S."/>
            <person name="Blazewicz S.J."/>
            <person name="Koch B.J."/>
            <person name="Probst A.J."/>
            <person name="Hungate B.A."/>
            <person name="Pett-Ridge J."/>
            <person name="Firestone M.K."/>
            <person name="Banfield J.F."/>
        </authorList>
    </citation>
    <scope>NUCLEOTIDE SEQUENCE</scope>
    <source>
        <strain evidence="4">YM_69_17</strain>
    </source>
</reference>
<dbReference type="PANTHER" id="PTHR30137:SF6">
    <property type="entry name" value="LUCIFERASE-LIKE MONOOXYGENASE"/>
    <property type="match status" value="1"/>
</dbReference>
<dbReference type="GO" id="GO:0005829">
    <property type="term" value="C:cytosol"/>
    <property type="evidence" value="ECO:0007669"/>
    <property type="project" value="TreeGrafter"/>
</dbReference>
<evidence type="ECO:0000256" key="1">
    <source>
        <dbReference type="ARBA" id="ARBA00007789"/>
    </source>
</evidence>
<comment type="similarity">
    <text evidence="1">To bacterial alkanal monooxygenase alpha and beta chains.</text>
</comment>
<proteinExistence type="predicted"/>
<dbReference type="InterPro" id="IPR036661">
    <property type="entry name" value="Luciferase-like_sf"/>
</dbReference>
<evidence type="ECO:0000313" key="4">
    <source>
        <dbReference type="EMBL" id="MBW8725029.1"/>
    </source>
</evidence>
<sequence>MTLPLSVLDLAPIASGSPPGQAVRNSLDLARLTDRLGFTRYWVAEHHSIPGVASTAPEILIGHVAQVTQRIRVGSGGVMLPNHAPLRVVEAFKMLESLHPGRIDLGLGRAPGSDQLTALAMRRSRDAVVSDDFTEQYAEMRAFADGTFPADHAFRAVRAVPEDVPLPPVWMLGSSDFGARFAAHIGVGFAFAHHFSPQYTMPAMHLYRTNFQPSPAMREPHSILTVSVYCAEDAAEAERLAAPHQLSWVRLRTNRPGLLPSPEEALSYPYTPEEKRVAESSRRNQIVGTPETVKAEIERLAGETVASEVMITSMIHDHAARLRSYELVAEAFGLPGAATA</sequence>
<dbReference type="PANTHER" id="PTHR30137">
    <property type="entry name" value="LUCIFERASE-LIKE MONOOXYGENASE"/>
    <property type="match status" value="1"/>
</dbReference>
<dbReference type="FunFam" id="3.20.20.30:FF:000002">
    <property type="entry name" value="LLM class flavin-dependent oxidoreductase"/>
    <property type="match status" value="1"/>
</dbReference>
<evidence type="ECO:0000259" key="3">
    <source>
        <dbReference type="Pfam" id="PF00296"/>
    </source>
</evidence>
<dbReference type="EMBL" id="JAEKLZ010000158">
    <property type="protein sequence ID" value="MBW8725029.1"/>
    <property type="molecule type" value="Genomic_DNA"/>
</dbReference>
<evidence type="ECO:0000313" key="5">
    <source>
        <dbReference type="Proteomes" id="UP000700706"/>
    </source>
</evidence>